<comment type="subcellular location">
    <subcellularLocation>
        <location evidence="3">Membrane</location>
        <topology evidence="3">Multi-pass membrane protein</topology>
    </subcellularLocation>
</comment>
<comment type="similarity">
    <text evidence="14">Belongs to the adenylyl cyclase class-4/guanylyl cyclase family.</text>
</comment>
<feature type="transmembrane region" description="Helical" evidence="15">
    <location>
        <begin position="24"/>
        <end position="43"/>
    </location>
</feature>
<evidence type="ECO:0000256" key="14">
    <source>
        <dbReference type="RuleBase" id="RU000405"/>
    </source>
</evidence>
<dbReference type="PROSITE" id="PS50125">
    <property type="entry name" value="GUANYLATE_CYCLASE_2"/>
    <property type="match status" value="1"/>
</dbReference>
<keyword evidence="8" id="KW-0067">ATP-binding</keyword>
<evidence type="ECO:0000256" key="13">
    <source>
        <dbReference type="ARBA" id="ARBA00023239"/>
    </source>
</evidence>
<keyword evidence="6" id="KW-0479">Metal-binding</keyword>
<name>A2DJR4_TRIV3</name>
<evidence type="ECO:0000256" key="2">
    <source>
        <dbReference type="ARBA" id="ARBA00001946"/>
    </source>
</evidence>
<evidence type="ECO:0000256" key="1">
    <source>
        <dbReference type="ARBA" id="ARBA00001593"/>
    </source>
</evidence>
<dbReference type="Gene3D" id="3.30.450.20">
    <property type="entry name" value="PAS domain"/>
    <property type="match status" value="1"/>
</dbReference>
<keyword evidence="11" id="KW-0115">cAMP biosynthesis</keyword>
<dbReference type="EMBL" id="DS113209">
    <property type="protein sequence ID" value="EAY19278.1"/>
    <property type="molecule type" value="Genomic_DNA"/>
</dbReference>
<evidence type="ECO:0000256" key="7">
    <source>
        <dbReference type="ARBA" id="ARBA00022741"/>
    </source>
</evidence>
<evidence type="ECO:0000256" key="8">
    <source>
        <dbReference type="ARBA" id="ARBA00022840"/>
    </source>
</evidence>
<keyword evidence="10 15" id="KW-1133">Transmembrane helix</keyword>
<keyword evidence="9" id="KW-0460">Magnesium</keyword>
<evidence type="ECO:0000256" key="9">
    <source>
        <dbReference type="ARBA" id="ARBA00022842"/>
    </source>
</evidence>
<dbReference type="GO" id="GO:0035556">
    <property type="term" value="P:intracellular signal transduction"/>
    <property type="evidence" value="ECO:0007669"/>
    <property type="project" value="InterPro"/>
</dbReference>
<evidence type="ECO:0000256" key="4">
    <source>
        <dbReference type="ARBA" id="ARBA00012201"/>
    </source>
</evidence>
<dbReference type="GO" id="GO:0004016">
    <property type="term" value="F:adenylate cyclase activity"/>
    <property type="evidence" value="ECO:0000318"/>
    <property type="project" value="GO_Central"/>
</dbReference>
<feature type="transmembrane region" description="Helical" evidence="15">
    <location>
        <begin position="499"/>
        <end position="524"/>
    </location>
</feature>
<feature type="transmembrane region" description="Helical" evidence="15">
    <location>
        <begin position="316"/>
        <end position="335"/>
    </location>
</feature>
<dbReference type="AlphaFoldDB" id="A2DJR4"/>
<dbReference type="SUPFAM" id="SSF55073">
    <property type="entry name" value="Nucleotide cyclase"/>
    <property type="match status" value="1"/>
</dbReference>
<dbReference type="InterPro" id="IPR001054">
    <property type="entry name" value="A/G_cyclase"/>
</dbReference>
<gene>
    <name evidence="17" type="ORF">TVAG_451920</name>
</gene>
<dbReference type="SMR" id="A2DJR4"/>
<dbReference type="GO" id="GO:0005886">
    <property type="term" value="C:plasma membrane"/>
    <property type="evidence" value="ECO:0000318"/>
    <property type="project" value="GO_Central"/>
</dbReference>
<evidence type="ECO:0000256" key="15">
    <source>
        <dbReference type="SAM" id="Phobius"/>
    </source>
</evidence>
<protein>
    <recommendedName>
        <fullName evidence="4">adenylate cyclase</fullName>
        <ecNumber evidence="4">4.6.1.1</ecNumber>
    </recommendedName>
</protein>
<dbReference type="PROSITE" id="PS00452">
    <property type="entry name" value="GUANYLATE_CYCLASE_1"/>
    <property type="match status" value="1"/>
</dbReference>
<dbReference type="InterPro" id="IPR018297">
    <property type="entry name" value="A/G_cyclase_CS"/>
</dbReference>
<evidence type="ECO:0000313" key="17">
    <source>
        <dbReference type="EMBL" id="EAY19278.1"/>
    </source>
</evidence>
<evidence type="ECO:0000256" key="12">
    <source>
        <dbReference type="ARBA" id="ARBA00023136"/>
    </source>
</evidence>
<dbReference type="RefSeq" id="XP_001580264.1">
    <property type="nucleotide sequence ID" value="XM_001580214.1"/>
</dbReference>
<dbReference type="InterPro" id="IPR029787">
    <property type="entry name" value="Nucleotide_cyclase"/>
</dbReference>
<organism evidence="17 18">
    <name type="scientific">Trichomonas vaginalis (strain ATCC PRA-98 / G3)</name>
    <dbReference type="NCBI Taxonomy" id="412133"/>
    <lineage>
        <taxon>Eukaryota</taxon>
        <taxon>Metamonada</taxon>
        <taxon>Parabasalia</taxon>
        <taxon>Trichomonadida</taxon>
        <taxon>Trichomonadidae</taxon>
        <taxon>Trichomonas</taxon>
    </lineage>
</organism>
<dbReference type="GO" id="GO:0006171">
    <property type="term" value="P:cAMP biosynthetic process"/>
    <property type="evidence" value="ECO:0000318"/>
    <property type="project" value="GO_Central"/>
</dbReference>
<comment type="cofactor">
    <cofactor evidence="2">
        <name>Mg(2+)</name>
        <dbReference type="ChEBI" id="CHEBI:18420"/>
    </cofactor>
</comment>
<dbReference type="Proteomes" id="UP000001542">
    <property type="component" value="Unassembled WGS sequence"/>
</dbReference>
<evidence type="ECO:0000256" key="5">
    <source>
        <dbReference type="ARBA" id="ARBA00022692"/>
    </source>
</evidence>
<evidence type="ECO:0000259" key="16">
    <source>
        <dbReference type="PROSITE" id="PS50125"/>
    </source>
</evidence>
<evidence type="ECO:0000256" key="6">
    <source>
        <dbReference type="ARBA" id="ARBA00022723"/>
    </source>
</evidence>
<evidence type="ECO:0000313" key="18">
    <source>
        <dbReference type="Proteomes" id="UP000001542"/>
    </source>
</evidence>
<evidence type="ECO:0000256" key="3">
    <source>
        <dbReference type="ARBA" id="ARBA00004141"/>
    </source>
</evidence>
<dbReference type="PANTHER" id="PTHR45627:SF12">
    <property type="entry name" value="ADENYLATE CYCLASE TYPE 2"/>
    <property type="match status" value="1"/>
</dbReference>
<dbReference type="GO" id="GO:0007189">
    <property type="term" value="P:adenylate cyclase-activating G protein-coupled receptor signaling pathway"/>
    <property type="evidence" value="ECO:0000318"/>
    <property type="project" value="GO_Central"/>
</dbReference>
<comment type="catalytic activity">
    <reaction evidence="1">
        <text>ATP = 3',5'-cyclic AMP + diphosphate</text>
        <dbReference type="Rhea" id="RHEA:15389"/>
        <dbReference type="ChEBI" id="CHEBI:30616"/>
        <dbReference type="ChEBI" id="CHEBI:33019"/>
        <dbReference type="ChEBI" id="CHEBI:58165"/>
        <dbReference type="EC" id="4.6.1.1"/>
    </reaction>
</comment>
<evidence type="ECO:0000256" key="10">
    <source>
        <dbReference type="ARBA" id="ARBA00022989"/>
    </source>
</evidence>
<keyword evidence="18" id="KW-1185">Reference proteome</keyword>
<dbReference type="STRING" id="5722.A2DJR4"/>
<dbReference type="CDD" id="cd07302">
    <property type="entry name" value="CHD"/>
    <property type="match status" value="1"/>
</dbReference>
<dbReference type="PANTHER" id="PTHR45627">
    <property type="entry name" value="ADENYLATE CYCLASE TYPE 1"/>
    <property type="match status" value="1"/>
</dbReference>
<dbReference type="Pfam" id="PF00211">
    <property type="entry name" value="Guanylate_cyc"/>
    <property type="match status" value="1"/>
</dbReference>
<reference evidence="17" key="2">
    <citation type="journal article" date="2007" name="Science">
        <title>Draft genome sequence of the sexually transmitted pathogen Trichomonas vaginalis.</title>
        <authorList>
            <person name="Carlton J.M."/>
            <person name="Hirt R.P."/>
            <person name="Silva J.C."/>
            <person name="Delcher A.L."/>
            <person name="Schatz M."/>
            <person name="Zhao Q."/>
            <person name="Wortman J.R."/>
            <person name="Bidwell S.L."/>
            <person name="Alsmark U.C.M."/>
            <person name="Besteiro S."/>
            <person name="Sicheritz-Ponten T."/>
            <person name="Noel C.J."/>
            <person name="Dacks J.B."/>
            <person name="Foster P.G."/>
            <person name="Simillion C."/>
            <person name="Van de Peer Y."/>
            <person name="Miranda-Saavedra D."/>
            <person name="Barton G.J."/>
            <person name="Westrop G.D."/>
            <person name="Mueller S."/>
            <person name="Dessi D."/>
            <person name="Fiori P.L."/>
            <person name="Ren Q."/>
            <person name="Paulsen I."/>
            <person name="Zhang H."/>
            <person name="Bastida-Corcuera F.D."/>
            <person name="Simoes-Barbosa A."/>
            <person name="Brown M.T."/>
            <person name="Hayes R.D."/>
            <person name="Mukherjee M."/>
            <person name="Okumura C.Y."/>
            <person name="Schneider R."/>
            <person name="Smith A.J."/>
            <person name="Vanacova S."/>
            <person name="Villalvazo M."/>
            <person name="Haas B.J."/>
            <person name="Pertea M."/>
            <person name="Feldblyum T.V."/>
            <person name="Utterback T.R."/>
            <person name="Shu C.L."/>
            <person name="Osoegawa K."/>
            <person name="de Jong P.J."/>
            <person name="Hrdy I."/>
            <person name="Horvathova L."/>
            <person name="Zubacova Z."/>
            <person name="Dolezal P."/>
            <person name="Malik S.B."/>
            <person name="Logsdon J.M. Jr."/>
            <person name="Henze K."/>
            <person name="Gupta A."/>
            <person name="Wang C.C."/>
            <person name="Dunne R.L."/>
            <person name="Upcroft J.A."/>
            <person name="Upcroft P."/>
            <person name="White O."/>
            <person name="Salzberg S.L."/>
            <person name="Tang P."/>
            <person name="Chiu C.-H."/>
            <person name="Lee Y.-S."/>
            <person name="Embley T.M."/>
            <person name="Coombs G.H."/>
            <person name="Mottram J.C."/>
            <person name="Tachezy J."/>
            <person name="Fraser-Liggett C.M."/>
            <person name="Johnson P.J."/>
        </authorList>
    </citation>
    <scope>NUCLEOTIDE SEQUENCE [LARGE SCALE GENOMIC DNA]</scope>
    <source>
        <strain evidence="17">G3</strain>
    </source>
</reference>
<dbReference type="eggNOG" id="KOG3619">
    <property type="taxonomic scope" value="Eukaryota"/>
</dbReference>
<dbReference type="VEuPathDB" id="TrichDB:TVAG_451920"/>
<sequence length="1241" mass="142087">MIFFWVLAVLESIADIFTILFPEALLSDIMILEVILLILAFVLSEIIISKFYHTVNSDKPNDSLRRDVELLDLNKENEEFMWEDANNKNSNTRLVFLILNDPDQAIKFAKFCSINSENKDLKVDCFRYLALMHKLDSDSIREIMEMTYKEVSLSKRQLLCDLQYEVISIRHDSDILEQFINHLTDIMNECREVYFRIIDMISMDQPDNIELELIHYYQLCKKFEKHAQVYSIIILNSRKLAHSLSSFYTQYKADANLAMAWRSAAESPEMAEDSNGNYKFRNSKKFSSKSFEVQAAQSFSNQLHCQKIKSLGVRSFLFFLFIFIAVVSTISIYRITPSKFTVIALGYSANISQSMKSLLLNPANTIFNMSTRVLSNCSSEYAAKMSNISDLKQIENFHTFISNISNQIYQYNLAQNNKENLLKVWASTSDYLLKNLTLHAAESSLATVFESITSCKCSNTSVKIINVASELYNSTIYSIRDLYEELYTNLNKVVDDYTFIYLVYAIVVITILAVLLIVIGFISITRRNVERKYFWSSLIEIDSVSLSELRKRLLNGRGLMNEIKTNEVSKFEFDNMLGSDEIDGSVDSSDILSEADISVYKPINELAAYERPINRSRRVIKWLNGTAAYLVFSILFFAIFGASVGTYERPIKFYFDRMIYFDMVTSTVVQAASKTQETVNEAILDFTNVVISSESTESNTVNVSNEFVEKIINNNFYYNESKIHQNDIQRLNVLLNQGKELIHYIYGNITAFYESNYSNITLLELSSELAYIDLNYTVGNISLVLENRINKYIFLYKVYLIGSRVSSAGLSVLFIFYLVFRLFLYHIEFNGYKNMLLIIPTTSKQAITMAIDLFNGSSKESKYNEVSLSRHIIKQSLNSILMVSSTGIIQDMNTSAISLLDCKKEDVIQQDIRNILTDVNENVPLQLTYSQIFDRIDDGTFDLTLLSSYNSIPKSPITEIENSLMIRTPRGVLKLISCKILKISNIKMWGDTMSYAFILRDITEYSKNETELRDAQNRVDSLLTKIMPKVIATRLMSKTESEDIISQVDKAVIIFIGIHDFISWCSTRGHEEIMQILDVIFSKFDKKIAKYPTLVKIKMINGVYMAAAGLFNEVSSRTPVHEAVEFCLDCGKWCMKRIGKGGMPIHLNIGVNYDGPIISGVLGREKPFFDVWGDAVNVSARLETSSYIDTIQMLPHTYHALPEGIYPARERHDVFLKGKGTTNTFYIPIPDADESNFRTIH</sequence>
<dbReference type="KEGG" id="tva:5464805"/>
<dbReference type="InParanoid" id="A2DJR4"/>
<dbReference type="GO" id="GO:0005524">
    <property type="term" value="F:ATP binding"/>
    <property type="evidence" value="ECO:0007669"/>
    <property type="project" value="UniProtKB-KW"/>
</dbReference>
<feature type="domain" description="Guanylate cyclase" evidence="16">
    <location>
        <begin position="1052"/>
        <end position="1183"/>
    </location>
</feature>
<keyword evidence="12 15" id="KW-0472">Membrane</keyword>
<keyword evidence="13 14" id="KW-0456">Lyase</keyword>
<dbReference type="SMART" id="SM00044">
    <property type="entry name" value="CYCc"/>
    <property type="match status" value="1"/>
</dbReference>
<reference evidence="17" key="1">
    <citation type="submission" date="2006-10" db="EMBL/GenBank/DDBJ databases">
        <authorList>
            <person name="Amadeo P."/>
            <person name="Zhao Q."/>
            <person name="Wortman J."/>
            <person name="Fraser-Liggett C."/>
            <person name="Carlton J."/>
        </authorList>
    </citation>
    <scope>NUCLEOTIDE SEQUENCE</scope>
    <source>
        <strain evidence="17">G3</strain>
    </source>
</reference>
<dbReference type="EC" id="4.6.1.1" evidence="4"/>
<keyword evidence="7" id="KW-0547">Nucleotide-binding</keyword>
<proteinExistence type="inferred from homology"/>
<accession>A2DJR4</accession>
<dbReference type="GO" id="GO:0046872">
    <property type="term" value="F:metal ion binding"/>
    <property type="evidence" value="ECO:0007669"/>
    <property type="project" value="UniProtKB-KW"/>
</dbReference>
<dbReference type="Gene3D" id="3.30.70.1230">
    <property type="entry name" value="Nucleotide cyclase"/>
    <property type="match status" value="1"/>
</dbReference>
<feature type="transmembrane region" description="Helical" evidence="15">
    <location>
        <begin position="627"/>
        <end position="647"/>
    </location>
</feature>
<evidence type="ECO:0000256" key="11">
    <source>
        <dbReference type="ARBA" id="ARBA00022998"/>
    </source>
</evidence>
<dbReference type="VEuPathDB" id="TrichDB:TVAGG3_0289900"/>
<dbReference type="OrthoDB" id="6127067at2759"/>
<keyword evidence="5 15" id="KW-0812">Transmembrane</keyword>